<sequence length="199" mass="21947">MNKLRTILSARRGRFGLVGIAFFLISQSAFPAEIILEETAVLKLLKQALFTGPEGRMYLASGVCYTYLEEPSVKLSSGRLFLSGHLSSRSGIVVGKDCLGVGLASDFTVSGKPAFRGNILLIEDLRVDRVEDKLTEMLKQLFIPKLPTAVQFDVRLAVEDMFHSTPGQLQPVLDAIAITRVTAENKQLVTQFDFKVRAK</sequence>
<keyword evidence="2" id="KW-1185">Reference proteome</keyword>
<protein>
    <recommendedName>
        <fullName evidence="3">DUF1439 domain-containing protein</fullName>
    </recommendedName>
</protein>
<proteinExistence type="predicted"/>
<reference evidence="1 2" key="1">
    <citation type="submission" date="2019-11" db="EMBL/GenBank/DDBJ databases">
        <title>Novel species isolated from a subtropical stream in China.</title>
        <authorList>
            <person name="Lu H."/>
        </authorList>
    </citation>
    <scope>NUCLEOTIDE SEQUENCE [LARGE SCALE GENOMIC DNA]</scope>
    <source>
        <strain evidence="1 2">FT80W</strain>
    </source>
</reference>
<evidence type="ECO:0000313" key="1">
    <source>
        <dbReference type="EMBL" id="MRW89552.1"/>
    </source>
</evidence>
<dbReference type="EMBL" id="WKJK01000003">
    <property type="protein sequence ID" value="MRW89552.1"/>
    <property type="molecule type" value="Genomic_DNA"/>
</dbReference>
<dbReference type="RefSeq" id="WP_154374182.1">
    <property type="nucleotide sequence ID" value="NZ_WKJK01000003.1"/>
</dbReference>
<accession>A0A6I2KVK9</accession>
<organism evidence="1 2">
    <name type="scientific">Duganella guangzhouensis</name>
    <dbReference type="NCBI Taxonomy" id="2666084"/>
    <lineage>
        <taxon>Bacteria</taxon>
        <taxon>Pseudomonadati</taxon>
        <taxon>Pseudomonadota</taxon>
        <taxon>Betaproteobacteria</taxon>
        <taxon>Burkholderiales</taxon>
        <taxon>Oxalobacteraceae</taxon>
        <taxon>Telluria group</taxon>
        <taxon>Duganella</taxon>
    </lineage>
</organism>
<evidence type="ECO:0008006" key="3">
    <source>
        <dbReference type="Google" id="ProtNLM"/>
    </source>
</evidence>
<gene>
    <name evidence="1" type="ORF">GJ699_06105</name>
</gene>
<comment type="caution">
    <text evidence="1">The sequence shown here is derived from an EMBL/GenBank/DDBJ whole genome shotgun (WGS) entry which is preliminary data.</text>
</comment>
<evidence type="ECO:0000313" key="2">
    <source>
        <dbReference type="Proteomes" id="UP000433309"/>
    </source>
</evidence>
<dbReference type="Proteomes" id="UP000433309">
    <property type="component" value="Unassembled WGS sequence"/>
</dbReference>
<dbReference type="AlphaFoldDB" id="A0A6I2KVK9"/>
<name>A0A6I2KVK9_9BURK</name>